<dbReference type="Pfam" id="PF07690">
    <property type="entry name" value="MFS_1"/>
    <property type="match status" value="1"/>
</dbReference>
<feature type="domain" description="Major facilitator superfamily (MFS) profile" evidence="8">
    <location>
        <begin position="13"/>
        <end position="395"/>
    </location>
</feature>
<evidence type="ECO:0000256" key="1">
    <source>
        <dbReference type="ARBA" id="ARBA00004127"/>
    </source>
</evidence>
<evidence type="ECO:0000256" key="7">
    <source>
        <dbReference type="SAM" id="Phobius"/>
    </source>
</evidence>
<dbReference type="Proteomes" id="UP000559987">
    <property type="component" value="Unassembled WGS sequence"/>
</dbReference>
<dbReference type="AlphaFoldDB" id="A0A839UNZ8"/>
<feature type="transmembrane region" description="Helical" evidence="7">
    <location>
        <begin position="78"/>
        <end position="95"/>
    </location>
</feature>
<dbReference type="InterPro" id="IPR011701">
    <property type="entry name" value="MFS"/>
</dbReference>
<accession>A0A839UNZ8</accession>
<feature type="transmembrane region" description="Helical" evidence="7">
    <location>
        <begin position="138"/>
        <end position="161"/>
    </location>
</feature>
<feature type="transmembrane region" description="Helical" evidence="7">
    <location>
        <begin position="304"/>
        <end position="323"/>
    </location>
</feature>
<dbReference type="PROSITE" id="PS50850">
    <property type="entry name" value="MFS"/>
    <property type="match status" value="1"/>
</dbReference>
<evidence type="ECO:0000256" key="5">
    <source>
        <dbReference type="ARBA" id="ARBA00022989"/>
    </source>
</evidence>
<keyword evidence="3" id="KW-0813">Transport</keyword>
<feature type="transmembrane region" description="Helical" evidence="7">
    <location>
        <begin position="101"/>
        <end position="126"/>
    </location>
</feature>
<feature type="transmembrane region" description="Helical" evidence="7">
    <location>
        <begin position="213"/>
        <end position="234"/>
    </location>
</feature>
<dbReference type="RefSeq" id="WP_183908231.1">
    <property type="nucleotide sequence ID" value="NZ_JACHXZ010000001.1"/>
</dbReference>
<feature type="transmembrane region" description="Helical" evidence="7">
    <location>
        <begin position="368"/>
        <end position="389"/>
    </location>
</feature>
<feature type="transmembrane region" description="Helical" evidence="7">
    <location>
        <begin position="335"/>
        <end position="356"/>
    </location>
</feature>
<dbReference type="InterPro" id="IPR051788">
    <property type="entry name" value="MFS_Transporter"/>
</dbReference>
<keyword evidence="10" id="KW-1185">Reference proteome</keyword>
<sequence length="401" mass="43630">MKPAAARPDFRSIKLLTYMMFFIFAMTTDAVGVIIPEVIRQFDLSLTQAATFHYGTMIAIALSGICLGFLADRLGRKLAILLGLGLFSVACFLFVLGSGFIYFLCLLLVSGVAIGVFKTAALALVGDISVDCREHTSTMNLVEGFFGVGAILGPTLVTYLLSRGVDWTYVYLLAGICAVLLLMLASRTRYPRHVQPQRPVKWTAAFAKMRDPYALFFSAGIALYVVVEAAIYVWMPTLLLDYQGDWTELAAYALSIFFVFRAAGRFLGAWILMILDWKLALVLFTGGILVCYMLSVALGVDVALWLLPLSGLFMSIVYPTLNSKGISCFPVCEHGAVAGLILFFTAVAAALGPLLMGVLGDWLGHINYGFVLCLICAALLWLGAVFNWLKDPAAERLAIGV</sequence>
<dbReference type="SUPFAM" id="SSF103473">
    <property type="entry name" value="MFS general substrate transporter"/>
    <property type="match status" value="1"/>
</dbReference>
<feature type="transmembrane region" description="Helical" evidence="7">
    <location>
        <begin position="51"/>
        <end position="71"/>
    </location>
</feature>
<proteinExistence type="inferred from homology"/>
<dbReference type="PANTHER" id="PTHR23514:SF3">
    <property type="entry name" value="BYPASS OF STOP CODON PROTEIN 6"/>
    <property type="match status" value="1"/>
</dbReference>
<dbReference type="InterPro" id="IPR036259">
    <property type="entry name" value="MFS_trans_sf"/>
</dbReference>
<evidence type="ECO:0000256" key="3">
    <source>
        <dbReference type="ARBA" id="ARBA00022448"/>
    </source>
</evidence>
<dbReference type="Gene3D" id="1.20.1250.20">
    <property type="entry name" value="MFS general substrate transporter like domains"/>
    <property type="match status" value="2"/>
</dbReference>
<dbReference type="PROSITE" id="PS00216">
    <property type="entry name" value="SUGAR_TRANSPORT_1"/>
    <property type="match status" value="1"/>
</dbReference>
<evidence type="ECO:0000313" key="10">
    <source>
        <dbReference type="Proteomes" id="UP000559987"/>
    </source>
</evidence>
<comment type="caution">
    <text evidence="9">The sequence shown here is derived from an EMBL/GenBank/DDBJ whole genome shotgun (WGS) entry which is preliminary data.</text>
</comment>
<evidence type="ECO:0000256" key="6">
    <source>
        <dbReference type="ARBA" id="ARBA00023136"/>
    </source>
</evidence>
<dbReference type="EMBL" id="JACHXZ010000001">
    <property type="protein sequence ID" value="MBB3167476.1"/>
    <property type="molecule type" value="Genomic_DNA"/>
</dbReference>
<comment type="similarity">
    <text evidence="2">Belongs to the major facilitator superfamily.</text>
</comment>
<name>A0A839UNZ8_9GAMM</name>
<feature type="transmembrane region" description="Helical" evidence="7">
    <location>
        <begin position="167"/>
        <end position="185"/>
    </location>
</feature>
<evidence type="ECO:0000259" key="8">
    <source>
        <dbReference type="PROSITE" id="PS50850"/>
    </source>
</evidence>
<evidence type="ECO:0000256" key="2">
    <source>
        <dbReference type="ARBA" id="ARBA00008335"/>
    </source>
</evidence>
<feature type="transmembrane region" description="Helical" evidence="7">
    <location>
        <begin position="15"/>
        <end position="39"/>
    </location>
</feature>
<dbReference type="GO" id="GO:0012505">
    <property type="term" value="C:endomembrane system"/>
    <property type="evidence" value="ECO:0007669"/>
    <property type="project" value="UniProtKB-SubCell"/>
</dbReference>
<gene>
    <name evidence="9" type="ORF">FHS30_000652</name>
</gene>
<reference evidence="9 10" key="1">
    <citation type="submission" date="2020-08" db="EMBL/GenBank/DDBJ databases">
        <title>Genomic Encyclopedia of Type Strains, Phase III (KMG-III): the genomes of soil and plant-associated and newly described type strains.</title>
        <authorList>
            <person name="Whitman W."/>
        </authorList>
    </citation>
    <scope>NUCLEOTIDE SEQUENCE [LARGE SCALE GENOMIC DNA]</scope>
    <source>
        <strain evidence="9 10">CECT 8571</strain>
    </source>
</reference>
<organism evidence="9 10">
    <name type="scientific">Simiduia aestuariiviva</name>
    <dbReference type="NCBI Taxonomy" id="1510459"/>
    <lineage>
        <taxon>Bacteria</taxon>
        <taxon>Pseudomonadati</taxon>
        <taxon>Pseudomonadota</taxon>
        <taxon>Gammaproteobacteria</taxon>
        <taxon>Cellvibrionales</taxon>
        <taxon>Cellvibrionaceae</taxon>
        <taxon>Simiduia</taxon>
    </lineage>
</organism>
<comment type="subcellular location">
    <subcellularLocation>
        <location evidence="1">Endomembrane system</location>
        <topology evidence="1">Multi-pass membrane protein</topology>
    </subcellularLocation>
</comment>
<evidence type="ECO:0000313" key="9">
    <source>
        <dbReference type="EMBL" id="MBB3167476.1"/>
    </source>
</evidence>
<protein>
    <submittedName>
        <fullName evidence="9">Fucose permease</fullName>
    </submittedName>
</protein>
<keyword evidence="6 7" id="KW-0472">Membrane</keyword>
<dbReference type="GO" id="GO:0016020">
    <property type="term" value="C:membrane"/>
    <property type="evidence" value="ECO:0007669"/>
    <property type="project" value="InterPro"/>
</dbReference>
<feature type="transmembrane region" description="Helical" evidence="7">
    <location>
        <begin position="279"/>
        <end position="298"/>
    </location>
</feature>
<keyword evidence="5 7" id="KW-1133">Transmembrane helix</keyword>
<feature type="transmembrane region" description="Helical" evidence="7">
    <location>
        <begin position="249"/>
        <end position="272"/>
    </location>
</feature>
<dbReference type="GO" id="GO:0022857">
    <property type="term" value="F:transmembrane transporter activity"/>
    <property type="evidence" value="ECO:0007669"/>
    <property type="project" value="InterPro"/>
</dbReference>
<keyword evidence="4 7" id="KW-0812">Transmembrane</keyword>
<dbReference type="InterPro" id="IPR005829">
    <property type="entry name" value="Sugar_transporter_CS"/>
</dbReference>
<dbReference type="InterPro" id="IPR020846">
    <property type="entry name" value="MFS_dom"/>
</dbReference>
<dbReference type="PANTHER" id="PTHR23514">
    <property type="entry name" value="BYPASS OF STOP CODON PROTEIN 6"/>
    <property type="match status" value="1"/>
</dbReference>
<evidence type="ECO:0000256" key="4">
    <source>
        <dbReference type="ARBA" id="ARBA00022692"/>
    </source>
</evidence>